<dbReference type="AlphaFoldDB" id="A0A6J4UUN9"/>
<protein>
    <recommendedName>
        <fullName evidence="3">Mobile element protein</fullName>
    </recommendedName>
</protein>
<evidence type="ECO:0008006" key="3">
    <source>
        <dbReference type="Google" id="ProtNLM"/>
    </source>
</evidence>
<feature type="compositionally biased region" description="Basic and acidic residues" evidence="1">
    <location>
        <begin position="36"/>
        <end position="54"/>
    </location>
</feature>
<reference evidence="2" key="1">
    <citation type="submission" date="2020-02" db="EMBL/GenBank/DDBJ databases">
        <authorList>
            <person name="Meier V. D."/>
        </authorList>
    </citation>
    <scope>NUCLEOTIDE SEQUENCE</scope>
    <source>
        <strain evidence="2">AVDCRST_MAG18</strain>
    </source>
</reference>
<gene>
    <name evidence="2" type="ORF">AVDCRST_MAG18-1073</name>
</gene>
<name>A0A6J4UUN9_9BACT</name>
<organism evidence="2">
    <name type="scientific">uncultured Thermomicrobiales bacterium</name>
    <dbReference type="NCBI Taxonomy" id="1645740"/>
    <lineage>
        <taxon>Bacteria</taxon>
        <taxon>Pseudomonadati</taxon>
        <taxon>Thermomicrobiota</taxon>
        <taxon>Thermomicrobia</taxon>
        <taxon>Thermomicrobiales</taxon>
        <taxon>environmental samples</taxon>
    </lineage>
</organism>
<dbReference type="EMBL" id="CADCWN010000077">
    <property type="protein sequence ID" value="CAA9561008.1"/>
    <property type="molecule type" value="Genomic_DNA"/>
</dbReference>
<accession>A0A6J4UUN9</accession>
<sequence>MPAIERPSGQRRKRPGKPHADKGYDDRRCRGALRGRHSEGRIAREGVARSDRLGRPPRAPRRSPPGLPHAGALPHLPPLPREGVVKRALKA</sequence>
<feature type="compositionally biased region" description="Basic and acidic residues" evidence="1">
    <location>
        <begin position="18"/>
        <end position="29"/>
    </location>
</feature>
<evidence type="ECO:0000313" key="2">
    <source>
        <dbReference type="EMBL" id="CAA9561008.1"/>
    </source>
</evidence>
<feature type="region of interest" description="Disordered" evidence="1">
    <location>
        <begin position="1"/>
        <end position="91"/>
    </location>
</feature>
<proteinExistence type="predicted"/>
<evidence type="ECO:0000256" key="1">
    <source>
        <dbReference type="SAM" id="MobiDB-lite"/>
    </source>
</evidence>